<dbReference type="SUPFAM" id="SSF55785">
    <property type="entry name" value="PYP-like sensor domain (PAS domain)"/>
    <property type="match status" value="1"/>
</dbReference>
<dbReference type="SUPFAM" id="SSF55874">
    <property type="entry name" value="ATPase domain of HSP90 chaperone/DNA topoisomerase II/histidine kinase"/>
    <property type="match status" value="1"/>
</dbReference>
<evidence type="ECO:0000256" key="2">
    <source>
        <dbReference type="ARBA" id="ARBA00006402"/>
    </source>
</evidence>
<evidence type="ECO:0000259" key="11">
    <source>
        <dbReference type="PROSITE" id="PS50109"/>
    </source>
</evidence>
<evidence type="ECO:0000256" key="1">
    <source>
        <dbReference type="ARBA" id="ARBA00000085"/>
    </source>
</evidence>
<dbReference type="InterPro" id="IPR036890">
    <property type="entry name" value="HATPase_C_sf"/>
</dbReference>
<dbReference type="PRINTS" id="PR01033">
    <property type="entry name" value="PHYTOCHROME"/>
</dbReference>
<feature type="domain" description="Phytochrome chromophore attachment site" evidence="10">
    <location>
        <begin position="151"/>
        <end position="309"/>
    </location>
</feature>
<evidence type="ECO:0000256" key="4">
    <source>
        <dbReference type="ARBA" id="ARBA00022543"/>
    </source>
</evidence>
<keyword evidence="6 12" id="KW-0808">Transferase</keyword>
<dbReference type="GO" id="GO:0009584">
    <property type="term" value="P:detection of visible light"/>
    <property type="evidence" value="ECO:0007669"/>
    <property type="project" value="InterPro"/>
</dbReference>
<evidence type="ECO:0000256" key="8">
    <source>
        <dbReference type="ARBA" id="ARBA00022991"/>
    </source>
</evidence>
<dbReference type="Gene3D" id="3.30.450.20">
    <property type="entry name" value="PAS domain"/>
    <property type="match status" value="1"/>
</dbReference>
<accession>A0A5C5VG44</accession>
<sequence>MESARTPSAVADLTNCDREPIHLAGGIQPHGGLIAFEIQTLRLAHYSANIGQWLGAEPNVGAAVSDLFDEESSLRLAEAAASVRAVVRPMRLSWRQASASDAFTAAVHVHQGVLFVEVESPEVAAQSGQNSQLGLPLQVNLANQHLQRCGDFTQLLRVAAEQVRSLTGFDRVMIYRFSSDGHGEVVGEAAKEGLESFLGLHYPATDIPQQARKLYVLNTVRGIADLTASPAPILPRCDAESQRPLDLSYCCHRAVSPVHVEYLQNMGVSASMSVSLVDDGALWGLIACHHYSPKALSFSERAASEIMGLIVANCLTAKRAEQVNRERDARRGHYHRLLETVAGAPSVWGNLDAIAADLLSALKSDGVAVCSERGVRTSGSTPPREAVERIAEAIQGRVDNDLRQWSTSQLGEELQELASNELGPSSGCLALRLSAPEMEWLLFFRDEFQREVSWAGEPSKVAAEVDGGVRLSPRNSFEEWKQVVRGHSRDWTQVDTEVASELRSGMVELLSLRAAELTRVNQELAKLNADLDSFAYAASHDLREPLRGVNQSVYLLSEELGESKTPEVERRLAALRRLAARMDELVQGLLRLSRAGRGDLEIEKVSLKEVAREAAEMVLQESERSGIEVEVVAEGEFLADFLCVRELLTNLIANAVKYNLSDEKRVEIGRLAEGGSENGATPVFFVRDNGIGVAEHMREEIFQIFRRLHLPEEFGGGSGAGLAICKKIVGRHGGRIWVESIDGQGSTFFFTLEEDR</sequence>
<dbReference type="InterPro" id="IPR050351">
    <property type="entry name" value="BphY/WalK/GraS-like"/>
</dbReference>
<dbReference type="AlphaFoldDB" id="A0A5C5VG44"/>
<dbReference type="InterPro" id="IPR003661">
    <property type="entry name" value="HisK_dim/P_dom"/>
</dbReference>
<dbReference type="Pfam" id="PF00512">
    <property type="entry name" value="HisKA"/>
    <property type="match status" value="1"/>
</dbReference>
<dbReference type="InterPro" id="IPR005467">
    <property type="entry name" value="His_kinase_dom"/>
</dbReference>
<dbReference type="InterPro" id="IPR013654">
    <property type="entry name" value="PAS_2"/>
</dbReference>
<dbReference type="SMART" id="SM00388">
    <property type="entry name" value="HisKA"/>
    <property type="match status" value="1"/>
</dbReference>
<organism evidence="12 13">
    <name type="scientific">Posidoniimonas corsicana</name>
    <dbReference type="NCBI Taxonomy" id="1938618"/>
    <lineage>
        <taxon>Bacteria</taxon>
        <taxon>Pseudomonadati</taxon>
        <taxon>Planctomycetota</taxon>
        <taxon>Planctomycetia</taxon>
        <taxon>Pirellulales</taxon>
        <taxon>Lacipirellulaceae</taxon>
        <taxon>Posidoniimonas</taxon>
    </lineage>
</organism>
<dbReference type="PROSITE" id="PS50046">
    <property type="entry name" value="PHYTOCHROME_2"/>
    <property type="match status" value="1"/>
</dbReference>
<dbReference type="Gene3D" id="3.30.450.40">
    <property type="match status" value="1"/>
</dbReference>
<feature type="domain" description="Histidine kinase" evidence="11">
    <location>
        <begin position="537"/>
        <end position="756"/>
    </location>
</feature>
<reference evidence="12 13" key="1">
    <citation type="submission" date="2019-02" db="EMBL/GenBank/DDBJ databases">
        <title>Deep-cultivation of Planctomycetes and their phenomic and genomic characterization uncovers novel biology.</title>
        <authorList>
            <person name="Wiegand S."/>
            <person name="Jogler M."/>
            <person name="Boedeker C."/>
            <person name="Pinto D."/>
            <person name="Vollmers J."/>
            <person name="Rivas-Marin E."/>
            <person name="Kohn T."/>
            <person name="Peeters S.H."/>
            <person name="Heuer A."/>
            <person name="Rast P."/>
            <person name="Oberbeckmann S."/>
            <person name="Bunk B."/>
            <person name="Jeske O."/>
            <person name="Meyerdierks A."/>
            <person name="Storesund J.E."/>
            <person name="Kallscheuer N."/>
            <person name="Luecker S."/>
            <person name="Lage O.M."/>
            <person name="Pohl T."/>
            <person name="Merkel B.J."/>
            <person name="Hornburger P."/>
            <person name="Mueller R.-W."/>
            <person name="Bruemmer F."/>
            <person name="Labrenz M."/>
            <person name="Spormann A.M."/>
            <person name="Op Den Camp H."/>
            <person name="Overmann J."/>
            <person name="Amann R."/>
            <person name="Jetten M.S.M."/>
            <person name="Mascher T."/>
            <person name="Medema M.H."/>
            <person name="Devos D.P."/>
            <person name="Kaster A.-K."/>
            <person name="Ovreas L."/>
            <person name="Rohde M."/>
            <person name="Galperin M.Y."/>
            <person name="Jogler C."/>
        </authorList>
    </citation>
    <scope>NUCLEOTIDE SEQUENCE [LARGE SCALE GENOMIC DNA]</scope>
    <source>
        <strain evidence="12 13">KOR34</strain>
    </source>
</reference>
<dbReference type="PANTHER" id="PTHR42878">
    <property type="entry name" value="TWO-COMPONENT HISTIDINE KINASE"/>
    <property type="match status" value="1"/>
</dbReference>
<dbReference type="SUPFAM" id="SSF47384">
    <property type="entry name" value="Homodimeric domain of signal transducing histidine kinase"/>
    <property type="match status" value="1"/>
</dbReference>
<name>A0A5C5VG44_9BACT</name>
<dbReference type="PROSITE" id="PS50109">
    <property type="entry name" value="HIS_KIN"/>
    <property type="match status" value="1"/>
</dbReference>
<dbReference type="GO" id="GO:0000155">
    <property type="term" value="F:phosphorelay sensor kinase activity"/>
    <property type="evidence" value="ECO:0007669"/>
    <property type="project" value="InterPro"/>
</dbReference>
<dbReference type="Pfam" id="PF00360">
    <property type="entry name" value="PHY"/>
    <property type="match status" value="1"/>
</dbReference>
<gene>
    <name evidence="12" type="primary">cph1_2</name>
    <name evidence="12" type="ORF">KOR34_25680</name>
</gene>
<evidence type="ECO:0000256" key="9">
    <source>
        <dbReference type="ARBA" id="ARBA00023170"/>
    </source>
</evidence>
<comment type="caution">
    <text evidence="12">The sequence shown here is derived from an EMBL/GenBank/DDBJ whole genome shotgun (WGS) entry which is preliminary data.</text>
</comment>
<evidence type="ECO:0000256" key="3">
    <source>
        <dbReference type="ARBA" id="ARBA00012438"/>
    </source>
</evidence>
<keyword evidence="5" id="KW-0716">Sensory transduction</keyword>
<keyword evidence="4" id="KW-0600">Photoreceptor protein</keyword>
<dbReference type="Proteomes" id="UP000316714">
    <property type="component" value="Unassembled WGS sequence"/>
</dbReference>
<dbReference type="OrthoDB" id="9766459at2"/>
<dbReference type="Pfam" id="PF02518">
    <property type="entry name" value="HATPase_c"/>
    <property type="match status" value="1"/>
</dbReference>
<dbReference type="InterPro" id="IPR036097">
    <property type="entry name" value="HisK_dim/P_sf"/>
</dbReference>
<dbReference type="CDD" id="cd00082">
    <property type="entry name" value="HisKA"/>
    <property type="match status" value="1"/>
</dbReference>
<dbReference type="RefSeq" id="WP_146564939.1">
    <property type="nucleotide sequence ID" value="NZ_SIHJ01000001.1"/>
</dbReference>
<dbReference type="InterPro" id="IPR013515">
    <property type="entry name" value="Phytochrome_cen-reg"/>
</dbReference>
<keyword evidence="8" id="KW-0157">Chromophore</keyword>
<keyword evidence="13" id="KW-1185">Reference proteome</keyword>
<dbReference type="Gene3D" id="1.10.287.130">
    <property type="match status" value="1"/>
</dbReference>
<evidence type="ECO:0000313" key="12">
    <source>
        <dbReference type="EMBL" id="TWT37614.1"/>
    </source>
</evidence>
<evidence type="ECO:0000313" key="13">
    <source>
        <dbReference type="Proteomes" id="UP000316714"/>
    </source>
</evidence>
<comment type="similarity">
    <text evidence="2">In the N-terminal section; belongs to the phytochrome family.</text>
</comment>
<dbReference type="Pfam" id="PF01590">
    <property type="entry name" value="GAF"/>
    <property type="match status" value="1"/>
</dbReference>
<proteinExistence type="inferred from homology"/>
<dbReference type="InterPro" id="IPR043150">
    <property type="entry name" value="Phytochrome_PHY_sf"/>
</dbReference>
<dbReference type="EMBL" id="SIHJ01000001">
    <property type="protein sequence ID" value="TWT37614.1"/>
    <property type="molecule type" value="Genomic_DNA"/>
</dbReference>
<dbReference type="GO" id="GO:0009881">
    <property type="term" value="F:photoreceptor activity"/>
    <property type="evidence" value="ECO:0007669"/>
    <property type="project" value="UniProtKB-KW"/>
</dbReference>
<evidence type="ECO:0000256" key="7">
    <source>
        <dbReference type="ARBA" id="ARBA00022777"/>
    </source>
</evidence>
<dbReference type="InterPro" id="IPR016132">
    <property type="entry name" value="Phyto_chromo_attachment"/>
</dbReference>
<keyword evidence="7" id="KW-0418">Kinase</keyword>
<dbReference type="InterPro" id="IPR029016">
    <property type="entry name" value="GAF-like_dom_sf"/>
</dbReference>
<dbReference type="PANTHER" id="PTHR42878:SF15">
    <property type="entry name" value="BACTERIOPHYTOCHROME"/>
    <property type="match status" value="1"/>
</dbReference>
<evidence type="ECO:0000256" key="5">
    <source>
        <dbReference type="ARBA" id="ARBA00022606"/>
    </source>
</evidence>
<dbReference type="EC" id="2.7.13.3" evidence="3"/>
<dbReference type="InterPro" id="IPR035965">
    <property type="entry name" value="PAS-like_dom_sf"/>
</dbReference>
<dbReference type="GO" id="GO:0030295">
    <property type="term" value="F:protein kinase activator activity"/>
    <property type="evidence" value="ECO:0007669"/>
    <property type="project" value="TreeGrafter"/>
</dbReference>
<dbReference type="Gene3D" id="3.30.450.270">
    <property type="match status" value="1"/>
</dbReference>
<dbReference type="GO" id="GO:0000156">
    <property type="term" value="F:phosphorelay response regulator activity"/>
    <property type="evidence" value="ECO:0007669"/>
    <property type="project" value="TreeGrafter"/>
</dbReference>
<dbReference type="SMART" id="SM00387">
    <property type="entry name" value="HATPase_c"/>
    <property type="match status" value="1"/>
</dbReference>
<dbReference type="GO" id="GO:0007234">
    <property type="term" value="P:osmosensory signaling via phosphorelay pathway"/>
    <property type="evidence" value="ECO:0007669"/>
    <property type="project" value="TreeGrafter"/>
</dbReference>
<dbReference type="InterPro" id="IPR003018">
    <property type="entry name" value="GAF"/>
</dbReference>
<protein>
    <recommendedName>
        <fullName evidence="3">histidine kinase</fullName>
        <ecNumber evidence="3">2.7.13.3</ecNumber>
    </recommendedName>
</protein>
<dbReference type="InterPro" id="IPR003594">
    <property type="entry name" value="HATPase_dom"/>
</dbReference>
<dbReference type="Gene3D" id="3.30.565.10">
    <property type="entry name" value="Histidine kinase-like ATPase, C-terminal domain"/>
    <property type="match status" value="1"/>
</dbReference>
<dbReference type="Pfam" id="PF08446">
    <property type="entry name" value="PAS_2"/>
    <property type="match status" value="1"/>
</dbReference>
<comment type="catalytic activity">
    <reaction evidence="1">
        <text>ATP + protein L-histidine = ADP + protein N-phospho-L-histidine.</text>
        <dbReference type="EC" id="2.7.13.3"/>
    </reaction>
</comment>
<evidence type="ECO:0000259" key="10">
    <source>
        <dbReference type="PROSITE" id="PS50046"/>
    </source>
</evidence>
<dbReference type="GO" id="GO:0006355">
    <property type="term" value="P:regulation of DNA-templated transcription"/>
    <property type="evidence" value="ECO:0007669"/>
    <property type="project" value="InterPro"/>
</dbReference>
<evidence type="ECO:0000256" key="6">
    <source>
        <dbReference type="ARBA" id="ARBA00022679"/>
    </source>
</evidence>
<keyword evidence="9" id="KW-0675">Receptor</keyword>
<dbReference type="SUPFAM" id="SSF55781">
    <property type="entry name" value="GAF domain-like"/>
    <property type="match status" value="2"/>
</dbReference>
<dbReference type="InterPro" id="IPR001294">
    <property type="entry name" value="Phytochrome"/>
</dbReference>
<dbReference type="SMART" id="SM00065">
    <property type="entry name" value="GAF"/>
    <property type="match status" value="1"/>
</dbReference>